<evidence type="ECO:0000313" key="1">
    <source>
        <dbReference type="EMBL" id="VFJ68745.1"/>
    </source>
</evidence>
<name>A0A450TLY4_9GAMM</name>
<protein>
    <submittedName>
        <fullName evidence="1">Uncharacterized protein</fullName>
    </submittedName>
</protein>
<dbReference type="EMBL" id="CAADFD010000151">
    <property type="protein sequence ID" value="VFJ68745.1"/>
    <property type="molecule type" value="Genomic_DNA"/>
</dbReference>
<reference evidence="1" key="1">
    <citation type="submission" date="2019-02" db="EMBL/GenBank/DDBJ databases">
        <authorList>
            <person name="Gruber-Vodicka R. H."/>
            <person name="Seah K. B. B."/>
        </authorList>
    </citation>
    <scope>NUCLEOTIDE SEQUENCE</scope>
    <source>
        <strain evidence="1">BECK_BZ106</strain>
    </source>
</reference>
<organism evidence="1">
    <name type="scientific">Candidatus Kentrum sp. FW</name>
    <dbReference type="NCBI Taxonomy" id="2126338"/>
    <lineage>
        <taxon>Bacteria</taxon>
        <taxon>Pseudomonadati</taxon>
        <taxon>Pseudomonadota</taxon>
        <taxon>Gammaproteobacteria</taxon>
        <taxon>Candidatus Kentrum</taxon>
    </lineage>
</organism>
<proteinExistence type="predicted"/>
<accession>A0A450TLY4</accession>
<dbReference type="AlphaFoldDB" id="A0A450TLY4"/>
<sequence>MCPERVWSNTLYNRFICYSRKGVFEQSLKRIMLIFIFWEWKELGYPCPWVPGLKMTDTRFGTLQFLLGAYRLSTNKHVGNNSVC</sequence>
<gene>
    <name evidence="1" type="ORF">BECKFW1821B_GA0114236_11512</name>
</gene>